<reference evidence="22" key="1">
    <citation type="submission" date="2024-04" db="EMBL/GenBank/DDBJ databases">
        <authorList>
            <consortium name="Molecular Ecology Group"/>
        </authorList>
    </citation>
    <scope>NUCLEOTIDE SEQUENCE</scope>
</reference>
<evidence type="ECO:0000256" key="5">
    <source>
        <dbReference type="ARBA" id="ARBA00022622"/>
    </source>
</evidence>
<protein>
    <recommendedName>
        <fullName evidence="18">Aminopeptidase</fullName>
        <ecNumber evidence="18">3.4.11.-</ecNumber>
    </recommendedName>
</protein>
<evidence type="ECO:0000256" key="1">
    <source>
        <dbReference type="ARBA" id="ARBA00004609"/>
    </source>
</evidence>
<keyword evidence="3 18" id="KW-0031">Aminopeptidase</keyword>
<keyword evidence="14" id="KW-0449">Lipoprotein</keyword>
<evidence type="ECO:0000313" key="23">
    <source>
        <dbReference type="Proteomes" id="UP001497644"/>
    </source>
</evidence>
<keyword evidence="18" id="KW-1133">Transmembrane helix</keyword>
<keyword evidence="11 18" id="KW-0482">Metalloprotease</keyword>
<evidence type="ECO:0000256" key="10">
    <source>
        <dbReference type="ARBA" id="ARBA00022833"/>
    </source>
</evidence>
<evidence type="ECO:0000259" key="19">
    <source>
        <dbReference type="Pfam" id="PF01433"/>
    </source>
</evidence>
<comment type="cofactor">
    <cofactor evidence="16 18">
        <name>Zn(2+)</name>
        <dbReference type="ChEBI" id="CHEBI:29105"/>
    </cofactor>
    <text evidence="16 18">Binds 1 zinc ion per subunit.</text>
</comment>
<keyword evidence="23" id="KW-1185">Reference proteome</keyword>
<evidence type="ECO:0000256" key="9">
    <source>
        <dbReference type="ARBA" id="ARBA00022801"/>
    </source>
</evidence>
<comment type="similarity">
    <text evidence="2 18">Belongs to the peptidase M1 family.</text>
</comment>
<evidence type="ECO:0000256" key="14">
    <source>
        <dbReference type="ARBA" id="ARBA00023288"/>
    </source>
</evidence>
<evidence type="ECO:0000256" key="12">
    <source>
        <dbReference type="ARBA" id="ARBA00023136"/>
    </source>
</evidence>
<dbReference type="GO" id="GO:0005615">
    <property type="term" value="C:extracellular space"/>
    <property type="evidence" value="ECO:0007669"/>
    <property type="project" value="TreeGrafter"/>
</dbReference>
<sequence length="960" mass="112320">MEARQAQGSSRHGWHVKTRIAVIIFICMAVGSMIIFWFVSSILENRRDGRYKGSIGGKSYKMAYLERLSDQVLPLEYTLKIIPILEEKNFTTIGVAQIQFYSKIPTKHIRFHARKLLIQDISVKEYRSPNVSTLISKYVVTDEEDFIDVFFLQLLMAGETYVLHVEYTIPLHQEPTGFFRSAYIDRDTNETRWIAVSNFSPDYARTAYPCFDEPWIKTPFRISIGRKSNMRSHSNSMRKVTEEIRNMPGYIWDHYEKTLPMPTYLVAFMVTDFVSYKVVVTDRPSHTIFFRKEVANNTKYIGNLIPKLLRLIQNFTEFYYELDKLDVIMVPKFAYSAMENWGLITFREDSILVKETDGISDVKKEFATIAAHEVAHQWFGNLVTPKWWDDVWLKEGFSSFFGYLALSVLEPASWDLQASFLIECRDVFDSDADEMAHPLHIDLSELSELADVFDLTSYVKGNCMAHMIYHFLGERIFLSSMRRYMRTYCYRSANQTDLWSAFQTEIDGANGLPASSGLRMKDVMRTWTYQAGFPVLYVRQNRETGAIELTQDRFYHYGLNSTSEELWHIPLTWTTENEQQFGNTLPKAWMVKKRMKINDTALSRATSNNQWILFNINQTGLYRVNYDIENWKLLTKSFRALPKVAKVQVLTDSSAMVNAGLLDKRIMWSILEKLEAERGEMLWTPAMPLLTTIQSRLWDSSIFEFVMCKFIDKVYSNMAPSLVHKDPVLWTEFEVNVMKSACLAGHRACLMAALNFAYKMLRNESNSVPEKFRSWTYCTFMKVAQDRQWLEFLKRYNKSAIYEKESLVFALGCHVNPSLLRRYLPVIFSQNNTPKLAEKALISVVLNPHGYQVAMEFLIQHWDKFNTNETEKHSNYANVTLFNTFNTLRAFEKHIRQEEDVEWLRRLRGKSEKYDTVIGQVINRVRTNVAWYKEEKNETLKILKEISTRHAETKNCRKRN</sequence>
<dbReference type="Pfam" id="PF17900">
    <property type="entry name" value="Peptidase_M1_N"/>
    <property type="match status" value="1"/>
</dbReference>
<evidence type="ECO:0000256" key="18">
    <source>
        <dbReference type="RuleBase" id="RU364040"/>
    </source>
</evidence>
<dbReference type="GO" id="GO:0005737">
    <property type="term" value="C:cytoplasm"/>
    <property type="evidence" value="ECO:0007669"/>
    <property type="project" value="TreeGrafter"/>
</dbReference>
<dbReference type="InterPro" id="IPR024571">
    <property type="entry name" value="ERAP1-like_C_dom"/>
</dbReference>
<dbReference type="InterPro" id="IPR027268">
    <property type="entry name" value="Peptidase_M4/M1_CTD_sf"/>
</dbReference>
<dbReference type="PANTHER" id="PTHR11533:SF294">
    <property type="entry name" value="THYROTROPIN-RELEASING HORMONE-DEGRADING ECTOENZYME"/>
    <property type="match status" value="1"/>
</dbReference>
<dbReference type="FunFam" id="1.10.390.10:FF:000013">
    <property type="entry name" value="Aminopeptidase N"/>
    <property type="match status" value="1"/>
</dbReference>
<feature type="binding site" evidence="16">
    <location>
        <position position="372"/>
    </location>
    <ligand>
        <name>Zn(2+)</name>
        <dbReference type="ChEBI" id="CHEBI:29105"/>
        <note>catalytic</note>
    </ligand>
</feature>
<dbReference type="EMBL" id="OZ034827">
    <property type="protein sequence ID" value="CAL1682725.1"/>
    <property type="molecule type" value="Genomic_DNA"/>
</dbReference>
<dbReference type="Pfam" id="PF11838">
    <property type="entry name" value="ERAP1_C"/>
    <property type="match status" value="1"/>
</dbReference>
<evidence type="ECO:0000313" key="22">
    <source>
        <dbReference type="EMBL" id="CAL1682725.1"/>
    </source>
</evidence>
<keyword evidence="7 16" id="KW-0479">Metal-binding</keyword>
<name>A0AAV2NUG1_9HYME</name>
<evidence type="ECO:0000256" key="16">
    <source>
        <dbReference type="PIRSR" id="PIRSR634016-3"/>
    </source>
</evidence>
<dbReference type="InterPro" id="IPR001930">
    <property type="entry name" value="Peptidase_M1"/>
</dbReference>
<comment type="subcellular location">
    <subcellularLocation>
        <location evidence="1">Cell membrane</location>
        <topology evidence="1">Lipid-anchor</topology>
        <topology evidence="1">GPI-anchor</topology>
    </subcellularLocation>
</comment>
<dbReference type="SUPFAM" id="SSF55486">
    <property type="entry name" value="Metalloproteases ('zincins'), catalytic domain"/>
    <property type="match status" value="1"/>
</dbReference>
<feature type="domain" description="ERAP1-like C-terminal" evidence="20">
    <location>
        <begin position="611"/>
        <end position="868"/>
    </location>
</feature>
<keyword evidence="6 18" id="KW-0645">Protease</keyword>
<dbReference type="SUPFAM" id="SSF63737">
    <property type="entry name" value="Leukotriene A4 hydrolase N-terminal domain"/>
    <property type="match status" value="1"/>
</dbReference>
<dbReference type="Pfam" id="PF01433">
    <property type="entry name" value="Peptidase_M1"/>
    <property type="match status" value="1"/>
</dbReference>
<dbReference type="GO" id="GO:0043171">
    <property type="term" value="P:peptide catabolic process"/>
    <property type="evidence" value="ECO:0007669"/>
    <property type="project" value="TreeGrafter"/>
</dbReference>
<evidence type="ECO:0000256" key="17">
    <source>
        <dbReference type="PIRSR" id="PIRSR634016-4"/>
    </source>
</evidence>
<feature type="site" description="Transition state stabilizer" evidence="17">
    <location>
        <position position="458"/>
    </location>
</feature>
<gene>
    <name evidence="22" type="ORF">LPLAT_LOCUS8608</name>
</gene>
<evidence type="ECO:0000259" key="21">
    <source>
        <dbReference type="Pfam" id="PF17900"/>
    </source>
</evidence>
<keyword evidence="9 18" id="KW-0378">Hydrolase</keyword>
<dbReference type="GO" id="GO:0070006">
    <property type="term" value="F:metalloaminopeptidase activity"/>
    <property type="evidence" value="ECO:0007669"/>
    <property type="project" value="TreeGrafter"/>
</dbReference>
<dbReference type="GO" id="GO:0098552">
    <property type="term" value="C:side of membrane"/>
    <property type="evidence" value="ECO:0007669"/>
    <property type="project" value="UniProtKB-KW"/>
</dbReference>
<feature type="domain" description="Peptidase M1 membrane alanine aminopeptidase" evidence="19">
    <location>
        <begin position="306"/>
        <end position="527"/>
    </location>
</feature>
<feature type="binding site" evidence="16">
    <location>
        <position position="376"/>
    </location>
    <ligand>
        <name>Zn(2+)</name>
        <dbReference type="ChEBI" id="CHEBI:29105"/>
        <note>catalytic</note>
    </ligand>
</feature>
<keyword evidence="13" id="KW-0325">Glycoprotein</keyword>
<dbReference type="Gene3D" id="1.25.50.20">
    <property type="match status" value="1"/>
</dbReference>
<dbReference type="Gene3D" id="2.60.40.1910">
    <property type="match status" value="1"/>
</dbReference>
<dbReference type="EC" id="3.4.11.-" evidence="18"/>
<dbReference type="Gene3D" id="2.60.40.1730">
    <property type="entry name" value="tricorn interacting facor f3 domain"/>
    <property type="match status" value="1"/>
</dbReference>
<evidence type="ECO:0000256" key="4">
    <source>
        <dbReference type="ARBA" id="ARBA00022475"/>
    </source>
</evidence>
<organism evidence="22 23">
    <name type="scientific">Lasius platythorax</name>
    <dbReference type="NCBI Taxonomy" id="488582"/>
    <lineage>
        <taxon>Eukaryota</taxon>
        <taxon>Metazoa</taxon>
        <taxon>Ecdysozoa</taxon>
        <taxon>Arthropoda</taxon>
        <taxon>Hexapoda</taxon>
        <taxon>Insecta</taxon>
        <taxon>Pterygota</taxon>
        <taxon>Neoptera</taxon>
        <taxon>Endopterygota</taxon>
        <taxon>Hymenoptera</taxon>
        <taxon>Apocrita</taxon>
        <taxon>Aculeata</taxon>
        <taxon>Formicoidea</taxon>
        <taxon>Formicidae</taxon>
        <taxon>Formicinae</taxon>
        <taxon>Lasius</taxon>
        <taxon>Lasius</taxon>
    </lineage>
</organism>
<keyword evidence="10 16" id="KW-0862">Zinc</keyword>
<evidence type="ECO:0000256" key="7">
    <source>
        <dbReference type="ARBA" id="ARBA00022723"/>
    </source>
</evidence>
<dbReference type="Gene3D" id="1.10.390.10">
    <property type="entry name" value="Neutral Protease Domain 2"/>
    <property type="match status" value="1"/>
</dbReference>
<feature type="active site" description="Proton acceptor" evidence="15">
    <location>
        <position position="373"/>
    </location>
</feature>
<keyword evidence="5" id="KW-0336">GPI-anchor</keyword>
<dbReference type="InterPro" id="IPR045357">
    <property type="entry name" value="Aminopeptidase_N-like_N"/>
</dbReference>
<dbReference type="GO" id="GO:0042277">
    <property type="term" value="F:peptide binding"/>
    <property type="evidence" value="ECO:0007669"/>
    <property type="project" value="TreeGrafter"/>
</dbReference>
<evidence type="ECO:0000256" key="6">
    <source>
        <dbReference type="ARBA" id="ARBA00022670"/>
    </source>
</evidence>
<feature type="transmembrane region" description="Helical" evidence="18">
    <location>
        <begin position="20"/>
        <end position="39"/>
    </location>
</feature>
<keyword evidence="18" id="KW-0812">Transmembrane</keyword>
<feature type="domain" description="Aminopeptidase N-like N-terminal" evidence="21">
    <location>
        <begin position="74"/>
        <end position="265"/>
    </location>
</feature>
<keyword evidence="12 18" id="KW-0472">Membrane</keyword>
<dbReference type="GO" id="GO:0005886">
    <property type="term" value="C:plasma membrane"/>
    <property type="evidence" value="ECO:0007669"/>
    <property type="project" value="UniProtKB-SubCell"/>
</dbReference>
<dbReference type="InterPro" id="IPR050344">
    <property type="entry name" value="Peptidase_M1_aminopeptidases"/>
</dbReference>
<dbReference type="GO" id="GO:0008270">
    <property type="term" value="F:zinc ion binding"/>
    <property type="evidence" value="ECO:0007669"/>
    <property type="project" value="UniProtKB-UniRule"/>
</dbReference>
<dbReference type="CDD" id="cd09601">
    <property type="entry name" value="M1_APN-Q_like"/>
    <property type="match status" value="1"/>
</dbReference>
<dbReference type="Proteomes" id="UP001497644">
    <property type="component" value="Chromosome 4"/>
</dbReference>
<proteinExistence type="inferred from homology"/>
<evidence type="ECO:0000256" key="13">
    <source>
        <dbReference type="ARBA" id="ARBA00023180"/>
    </source>
</evidence>
<keyword evidence="8" id="KW-0732">Signal</keyword>
<feature type="binding site" evidence="16">
    <location>
        <position position="395"/>
    </location>
    <ligand>
        <name>Zn(2+)</name>
        <dbReference type="ChEBI" id="CHEBI:29105"/>
        <note>catalytic</note>
    </ligand>
</feature>
<dbReference type="AlphaFoldDB" id="A0AAV2NUG1"/>
<dbReference type="GO" id="GO:0006508">
    <property type="term" value="P:proteolysis"/>
    <property type="evidence" value="ECO:0007669"/>
    <property type="project" value="UniProtKB-KW"/>
</dbReference>
<evidence type="ECO:0000256" key="15">
    <source>
        <dbReference type="PIRSR" id="PIRSR634016-1"/>
    </source>
</evidence>
<accession>A0AAV2NUG1</accession>
<dbReference type="InterPro" id="IPR014782">
    <property type="entry name" value="Peptidase_M1_dom"/>
</dbReference>
<dbReference type="InterPro" id="IPR042097">
    <property type="entry name" value="Aminopeptidase_N-like_N_sf"/>
</dbReference>
<evidence type="ECO:0000256" key="8">
    <source>
        <dbReference type="ARBA" id="ARBA00022729"/>
    </source>
</evidence>
<evidence type="ECO:0000256" key="11">
    <source>
        <dbReference type="ARBA" id="ARBA00023049"/>
    </source>
</evidence>
<dbReference type="FunFam" id="2.60.40.1910:FF:000008">
    <property type="entry name" value="Aminopeptidase"/>
    <property type="match status" value="1"/>
</dbReference>
<keyword evidence="4" id="KW-1003">Cell membrane</keyword>
<evidence type="ECO:0000256" key="3">
    <source>
        <dbReference type="ARBA" id="ARBA00022438"/>
    </source>
</evidence>
<dbReference type="PRINTS" id="PR00756">
    <property type="entry name" value="ALADIPTASE"/>
</dbReference>
<dbReference type="PANTHER" id="PTHR11533">
    <property type="entry name" value="PROTEASE M1 ZINC METALLOPROTEASE"/>
    <property type="match status" value="1"/>
</dbReference>
<dbReference type="InterPro" id="IPR034016">
    <property type="entry name" value="M1_APN-typ"/>
</dbReference>
<evidence type="ECO:0000259" key="20">
    <source>
        <dbReference type="Pfam" id="PF11838"/>
    </source>
</evidence>
<evidence type="ECO:0000256" key="2">
    <source>
        <dbReference type="ARBA" id="ARBA00010136"/>
    </source>
</evidence>